<feature type="compositionally biased region" description="Basic and acidic residues" evidence="1">
    <location>
        <begin position="1"/>
        <end position="31"/>
    </location>
</feature>
<dbReference type="PANTHER" id="PTHR35596:SF1">
    <property type="entry name" value="MICROBIAL-TYPE PARG CATALYTIC DOMAIN-CONTAINING PROTEIN"/>
    <property type="match status" value="1"/>
</dbReference>
<dbReference type="GeneID" id="9520480"/>
<dbReference type="OMA" id="FDEYMHP"/>
<reference evidence="3" key="1">
    <citation type="journal article" date="2011" name="Genome Biol.">
        <title>Comparative and functional genomics provide insights into the pathogenicity of dermatophytic fungi.</title>
        <authorList>
            <person name="Burmester A."/>
            <person name="Shelest E."/>
            <person name="Gloeckner G."/>
            <person name="Heddergott C."/>
            <person name="Schindler S."/>
            <person name="Staib P."/>
            <person name="Heidel A."/>
            <person name="Felder M."/>
            <person name="Petzold A."/>
            <person name="Szafranski K."/>
            <person name="Feuermann M."/>
            <person name="Pedruzzi I."/>
            <person name="Priebe S."/>
            <person name="Groth M."/>
            <person name="Winkler R."/>
            <person name="Li W."/>
            <person name="Kniemeyer O."/>
            <person name="Schroeckh V."/>
            <person name="Hertweck C."/>
            <person name="Hube B."/>
            <person name="White T.C."/>
            <person name="Platzer M."/>
            <person name="Guthke R."/>
            <person name="Heitman J."/>
            <person name="Woestemeyer J."/>
            <person name="Zipfel P.F."/>
            <person name="Monod M."/>
            <person name="Brakhage A.A."/>
        </authorList>
    </citation>
    <scope>NUCLEOTIDE SEQUENCE [LARGE SCALE GENOMIC DNA]</scope>
    <source>
        <strain evidence="3">ATCC MYA-4681 / CBS 112371</strain>
    </source>
</reference>
<dbReference type="AlphaFoldDB" id="D4ARX5"/>
<dbReference type="Proteomes" id="UP000008866">
    <property type="component" value="Unassembled WGS sequence"/>
</dbReference>
<organism evidence="2 3">
    <name type="scientific">Arthroderma benhamiae (strain ATCC MYA-4681 / CBS 112371)</name>
    <name type="common">Trichophyton mentagrophytes</name>
    <dbReference type="NCBI Taxonomy" id="663331"/>
    <lineage>
        <taxon>Eukaryota</taxon>
        <taxon>Fungi</taxon>
        <taxon>Dikarya</taxon>
        <taxon>Ascomycota</taxon>
        <taxon>Pezizomycotina</taxon>
        <taxon>Eurotiomycetes</taxon>
        <taxon>Eurotiomycetidae</taxon>
        <taxon>Onygenales</taxon>
        <taxon>Arthrodermataceae</taxon>
        <taxon>Trichophyton</taxon>
    </lineage>
</organism>
<dbReference type="RefSeq" id="XP_003014428.1">
    <property type="nucleotide sequence ID" value="XM_003014382.1"/>
</dbReference>
<feature type="region of interest" description="Disordered" evidence="1">
    <location>
        <begin position="1"/>
        <end position="41"/>
    </location>
</feature>
<dbReference type="Gene3D" id="3.40.220.10">
    <property type="entry name" value="Leucine Aminopeptidase, subunit E, domain 1"/>
    <property type="match status" value="1"/>
</dbReference>
<dbReference type="KEGG" id="abe:ARB_06990"/>
<keyword evidence="3" id="KW-1185">Reference proteome</keyword>
<name>D4ARX5_ARTBC</name>
<feature type="compositionally biased region" description="Polar residues" evidence="1">
    <location>
        <begin position="101"/>
        <end position="113"/>
    </location>
</feature>
<accession>D4ARX5</accession>
<dbReference type="eggNOG" id="ENOG502S35J">
    <property type="taxonomic scope" value="Eukaryota"/>
</dbReference>
<evidence type="ECO:0000256" key="1">
    <source>
        <dbReference type="SAM" id="MobiDB-lite"/>
    </source>
</evidence>
<dbReference type="STRING" id="663331.D4ARX5"/>
<dbReference type="OrthoDB" id="4174106at2759"/>
<dbReference type="PANTHER" id="PTHR35596">
    <property type="entry name" value="DUF2263 DOMAIN-CONTAINING PROTEIN"/>
    <property type="match status" value="1"/>
</dbReference>
<gene>
    <name evidence="2" type="ORF">ARB_06990</name>
</gene>
<protein>
    <submittedName>
        <fullName evidence="2">Uncharacterized protein</fullName>
    </submittedName>
</protein>
<feature type="region of interest" description="Disordered" evidence="1">
    <location>
        <begin position="101"/>
        <end position="120"/>
    </location>
</feature>
<dbReference type="HOGENOM" id="CLU_024412_0_0_1"/>
<evidence type="ECO:0000313" key="2">
    <source>
        <dbReference type="EMBL" id="EFE34039.1"/>
    </source>
</evidence>
<dbReference type="EMBL" id="ABSU01000007">
    <property type="protein sequence ID" value="EFE34039.1"/>
    <property type="molecule type" value="Genomic_DNA"/>
</dbReference>
<comment type="caution">
    <text evidence="2">The sequence shown here is derived from an EMBL/GenBank/DDBJ whole genome shotgun (WGS) entry which is preliminary data.</text>
</comment>
<dbReference type="InterPro" id="IPR043472">
    <property type="entry name" value="Macro_dom-like"/>
</dbReference>
<proteinExistence type="predicted"/>
<evidence type="ECO:0000313" key="3">
    <source>
        <dbReference type="Proteomes" id="UP000008866"/>
    </source>
</evidence>
<sequence>MEYRDRREKRGSSRTERSRSPERRLVQEKDGAQPTPRCASKENKKLISSILKRIPSCSEGFLLQGTDVPPLKAEECPGFTGVKIRVLEKDPLDAAVELANNTRSGSDTSSNAVSAAGDTPATIPDHGRTCLLNTAIAQLPKDGCGFVEKLKQEKSLYERSTLSKTLNGDIYPVPRKTAVYSPSVVIFGDSQKLTHKLKSLEDPASLPLVSFISTPAIVHPNIRAVRTYVVKADWKGVVRRLPSYEQLYHFKSHRRAVKESIRLLLRISASKKHRRIVVSVLGFDEYMHPKEDSANCWAEVFGEPEFQGGWWTDVVFAVLDPPPHPERNYGQGHIYINRLEGLAVSPP</sequence>